<reference evidence="1" key="2">
    <citation type="journal article" date="2023" name="BMC Genomics">
        <title>Pest status, molecular evolution, and epigenetic factors derived from the genome assembly of Frankliniella fusca, a thysanopteran phytovirus vector.</title>
        <authorList>
            <person name="Catto M.A."/>
            <person name="Labadie P.E."/>
            <person name="Jacobson A.L."/>
            <person name="Kennedy G.G."/>
            <person name="Srinivasan R."/>
            <person name="Hunt B.G."/>
        </authorList>
    </citation>
    <scope>NUCLEOTIDE SEQUENCE</scope>
    <source>
        <strain evidence="1">PL_HMW_Pooled</strain>
    </source>
</reference>
<name>A0AAE1HME3_9NEOP</name>
<dbReference type="EMBL" id="JAHWGI010001155">
    <property type="protein sequence ID" value="KAK3923878.1"/>
    <property type="molecule type" value="Genomic_DNA"/>
</dbReference>
<reference evidence="1" key="1">
    <citation type="submission" date="2021-07" db="EMBL/GenBank/DDBJ databases">
        <authorList>
            <person name="Catto M.A."/>
            <person name="Jacobson A."/>
            <person name="Kennedy G."/>
            <person name="Labadie P."/>
            <person name="Hunt B.G."/>
            <person name="Srinivasan R."/>
        </authorList>
    </citation>
    <scope>NUCLEOTIDE SEQUENCE</scope>
    <source>
        <strain evidence="1">PL_HMW_Pooled</strain>
        <tissue evidence="1">Head</tissue>
    </source>
</reference>
<comment type="caution">
    <text evidence="1">The sequence shown here is derived from an EMBL/GenBank/DDBJ whole genome shotgun (WGS) entry which is preliminary data.</text>
</comment>
<keyword evidence="1" id="KW-0812">Transmembrane</keyword>
<sequence>MINIATSSFVLVLDMFYLRSKSNHCKAPYRWVLSPAVQPCGDKALTSMKQLPPQARDDFSKQLLLIINQFHPLAELLL</sequence>
<keyword evidence="2" id="KW-1185">Reference proteome</keyword>
<gene>
    <name evidence="1" type="ORF">KUF71_002272</name>
</gene>
<accession>A0AAE1HME3</accession>
<protein>
    <submittedName>
        <fullName evidence="1">Transmembrane protein 245</fullName>
    </submittedName>
</protein>
<organism evidence="1 2">
    <name type="scientific">Frankliniella fusca</name>
    <dbReference type="NCBI Taxonomy" id="407009"/>
    <lineage>
        <taxon>Eukaryota</taxon>
        <taxon>Metazoa</taxon>
        <taxon>Ecdysozoa</taxon>
        <taxon>Arthropoda</taxon>
        <taxon>Hexapoda</taxon>
        <taxon>Insecta</taxon>
        <taxon>Pterygota</taxon>
        <taxon>Neoptera</taxon>
        <taxon>Paraneoptera</taxon>
        <taxon>Thysanoptera</taxon>
        <taxon>Terebrantia</taxon>
        <taxon>Thripoidea</taxon>
        <taxon>Thripidae</taxon>
        <taxon>Frankliniella</taxon>
    </lineage>
</organism>
<keyword evidence="1" id="KW-0472">Membrane</keyword>
<dbReference type="AlphaFoldDB" id="A0AAE1HME3"/>
<evidence type="ECO:0000313" key="2">
    <source>
        <dbReference type="Proteomes" id="UP001219518"/>
    </source>
</evidence>
<proteinExistence type="predicted"/>
<dbReference type="Proteomes" id="UP001219518">
    <property type="component" value="Unassembled WGS sequence"/>
</dbReference>
<evidence type="ECO:0000313" key="1">
    <source>
        <dbReference type="EMBL" id="KAK3923878.1"/>
    </source>
</evidence>